<dbReference type="AlphaFoldDB" id="A0A6G0U5Q8"/>
<dbReference type="SUPFAM" id="SSF49265">
    <property type="entry name" value="Fibronectin type III"/>
    <property type="match status" value="2"/>
</dbReference>
<organism evidence="1 2">
    <name type="scientific">Aphis glycines</name>
    <name type="common">Soybean aphid</name>
    <dbReference type="NCBI Taxonomy" id="307491"/>
    <lineage>
        <taxon>Eukaryota</taxon>
        <taxon>Metazoa</taxon>
        <taxon>Ecdysozoa</taxon>
        <taxon>Arthropoda</taxon>
        <taxon>Hexapoda</taxon>
        <taxon>Insecta</taxon>
        <taxon>Pterygota</taxon>
        <taxon>Neoptera</taxon>
        <taxon>Paraneoptera</taxon>
        <taxon>Hemiptera</taxon>
        <taxon>Sternorrhyncha</taxon>
        <taxon>Aphidomorpha</taxon>
        <taxon>Aphidoidea</taxon>
        <taxon>Aphididae</taxon>
        <taxon>Aphidini</taxon>
        <taxon>Aphis</taxon>
        <taxon>Aphis</taxon>
    </lineage>
</organism>
<reference evidence="1 2" key="1">
    <citation type="submission" date="2019-08" db="EMBL/GenBank/DDBJ databases">
        <title>The genome of the soybean aphid Biotype 1, its phylome, world population structure and adaptation to the North American continent.</title>
        <authorList>
            <person name="Giordano R."/>
            <person name="Donthu R.K."/>
            <person name="Hernandez A.G."/>
            <person name="Wright C.L."/>
            <person name="Zimin A.V."/>
        </authorList>
    </citation>
    <scope>NUCLEOTIDE SEQUENCE [LARGE SCALE GENOMIC DNA]</scope>
    <source>
        <tissue evidence="1">Whole aphids</tissue>
    </source>
</reference>
<name>A0A6G0U5Q8_APHGL</name>
<dbReference type="Proteomes" id="UP000475862">
    <property type="component" value="Unassembled WGS sequence"/>
</dbReference>
<dbReference type="OrthoDB" id="6381660at2759"/>
<sequence>MYKMEQIYVRSISMAVIIINLTTQSFAETPKRPPKIDIGSYEYVLSSVNDVTRDVIVYWQNIQENEKHTTDNSFEYRAYYTAIANNNTIILHPSNKTFANHATFVGLELFIGYNIRVYSANKDGLSTEYASIYIPSLPGKRNDTVSLSLTKVKTYNDEGVYELSWEIHNSQKLFAPNQLNYYTLYWCENDMNHPHQCNGYMDWINIPRTETRYIISVPNYWKDYQFSISANSKALRKNNANGNEAYKFKSISSGMVWESCTTLHITKFSKVNSIWISEVGKTYMALRWKLDCSEKINFIYDFHVFYCPIHSLDNFSCLESPRFKVVERYMKQDHTPFAFLSDLKPSTMYKILISVYTLNDNVIETDPITMATLPEAE</sequence>
<evidence type="ECO:0000313" key="1">
    <source>
        <dbReference type="EMBL" id="KAE9544110.1"/>
    </source>
</evidence>
<comment type="caution">
    <text evidence="1">The sequence shown here is derived from an EMBL/GenBank/DDBJ whole genome shotgun (WGS) entry which is preliminary data.</text>
</comment>
<protein>
    <recommendedName>
        <fullName evidence="3">Fibronectin type-III domain-containing protein</fullName>
    </recommendedName>
</protein>
<accession>A0A6G0U5Q8</accession>
<evidence type="ECO:0000313" key="2">
    <source>
        <dbReference type="Proteomes" id="UP000475862"/>
    </source>
</evidence>
<keyword evidence="2" id="KW-1185">Reference proteome</keyword>
<proteinExistence type="predicted"/>
<evidence type="ECO:0008006" key="3">
    <source>
        <dbReference type="Google" id="ProtNLM"/>
    </source>
</evidence>
<dbReference type="InterPro" id="IPR036116">
    <property type="entry name" value="FN3_sf"/>
</dbReference>
<gene>
    <name evidence="1" type="ORF">AGLY_001799</name>
</gene>
<dbReference type="EMBL" id="VYZN01000003">
    <property type="protein sequence ID" value="KAE9544110.1"/>
    <property type="molecule type" value="Genomic_DNA"/>
</dbReference>